<feature type="compositionally biased region" description="Basic and acidic residues" evidence="1">
    <location>
        <begin position="261"/>
        <end position="271"/>
    </location>
</feature>
<feature type="domain" description="Putative plant transposon protein" evidence="2">
    <location>
        <begin position="8"/>
        <end position="174"/>
    </location>
</feature>
<dbReference type="Pfam" id="PF20167">
    <property type="entry name" value="Transposase_32"/>
    <property type="match status" value="1"/>
</dbReference>
<evidence type="ECO:0000313" key="4">
    <source>
        <dbReference type="Proteomes" id="UP001157006"/>
    </source>
</evidence>
<dbReference type="InterPro" id="IPR046796">
    <property type="entry name" value="Transposase_32_dom"/>
</dbReference>
<proteinExistence type="predicted"/>
<protein>
    <recommendedName>
        <fullName evidence="2">Putative plant transposon protein domain-containing protein</fullName>
    </recommendedName>
</protein>
<evidence type="ECO:0000259" key="2">
    <source>
        <dbReference type="Pfam" id="PF20167"/>
    </source>
</evidence>
<dbReference type="Proteomes" id="UP001157006">
    <property type="component" value="Chromosome 4"/>
</dbReference>
<gene>
    <name evidence="3" type="ORF">VFH_IV188200</name>
</gene>
<organism evidence="3 4">
    <name type="scientific">Vicia faba</name>
    <name type="common">Broad bean</name>
    <name type="synonym">Faba vulgaris</name>
    <dbReference type="NCBI Taxonomy" id="3906"/>
    <lineage>
        <taxon>Eukaryota</taxon>
        <taxon>Viridiplantae</taxon>
        <taxon>Streptophyta</taxon>
        <taxon>Embryophyta</taxon>
        <taxon>Tracheophyta</taxon>
        <taxon>Spermatophyta</taxon>
        <taxon>Magnoliopsida</taxon>
        <taxon>eudicotyledons</taxon>
        <taxon>Gunneridae</taxon>
        <taxon>Pentapetalae</taxon>
        <taxon>rosids</taxon>
        <taxon>fabids</taxon>
        <taxon>Fabales</taxon>
        <taxon>Fabaceae</taxon>
        <taxon>Papilionoideae</taxon>
        <taxon>50 kb inversion clade</taxon>
        <taxon>NPAAA clade</taxon>
        <taxon>Hologalegina</taxon>
        <taxon>IRL clade</taxon>
        <taxon>Fabeae</taxon>
        <taxon>Vicia</taxon>
    </lineage>
</organism>
<name>A0AAV1AJR5_VICFA</name>
<accession>A0AAV1AJR5</accession>
<dbReference type="AlphaFoldDB" id="A0AAV1AJR5"/>
<feature type="region of interest" description="Disordered" evidence="1">
    <location>
        <begin position="261"/>
        <end position="284"/>
    </location>
</feature>
<reference evidence="3 4" key="1">
    <citation type="submission" date="2023-01" db="EMBL/GenBank/DDBJ databases">
        <authorList>
            <person name="Kreplak J."/>
        </authorList>
    </citation>
    <scope>NUCLEOTIDE SEQUENCE [LARGE SCALE GENOMIC DNA]</scope>
</reference>
<evidence type="ECO:0000256" key="1">
    <source>
        <dbReference type="SAM" id="MobiDB-lite"/>
    </source>
</evidence>
<keyword evidence="4" id="KW-1185">Reference proteome</keyword>
<dbReference type="EMBL" id="OX451739">
    <property type="protein sequence ID" value="CAI8610556.1"/>
    <property type="molecule type" value="Genomic_DNA"/>
</dbReference>
<sequence>MDLIKNAGLMKTVIKFNKCYENLVKEFVVNLSNDCADGRSADFESVFVRGRRVKFSPSEINKFLGRTNEDCPDLEATDNEVCQTITARQVKCWPLKGKLNASKLSMKFAILHKIGAANWVPTNHKSTISTGLGRFIYAVGTKTAFDYGRYIFEQTLKHAGSYAVKGPIAFPSLLCGIILAQYPDILVARDTVCKRAPALGLHYKLFQGSHDPDIVITSAETSSVKTQSKTSDVIAVLKETCKELDAMKKTLEILIARLEKEEAEENRREEGVEATSSSESDDSA</sequence>
<evidence type="ECO:0000313" key="3">
    <source>
        <dbReference type="EMBL" id="CAI8610556.1"/>
    </source>
</evidence>